<feature type="signal peptide" evidence="1">
    <location>
        <begin position="1"/>
        <end position="20"/>
    </location>
</feature>
<dbReference type="Proteomes" id="UP000295620">
    <property type="component" value="Unassembled WGS sequence"/>
</dbReference>
<evidence type="ECO:0000313" key="4">
    <source>
        <dbReference type="Proteomes" id="UP000295620"/>
    </source>
</evidence>
<protein>
    <recommendedName>
        <fullName evidence="2">DUF5683 domain-containing protein</fullName>
    </recommendedName>
</protein>
<evidence type="ECO:0000256" key="1">
    <source>
        <dbReference type="SAM" id="SignalP"/>
    </source>
</evidence>
<dbReference type="Pfam" id="PF18935">
    <property type="entry name" value="DUF5683"/>
    <property type="match status" value="1"/>
</dbReference>
<accession>A0A4V3D136</accession>
<dbReference type="AlphaFoldDB" id="A0A4V3D136"/>
<evidence type="ECO:0000313" key="3">
    <source>
        <dbReference type="EMBL" id="TDQ08834.1"/>
    </source>
</evidence>
<evidence type="ECO:0000259" key="2">
    <source>
        <dbReference type="Pfam" id="PF18935"/>
    </source>
</evidence>
<feature type="chain" id="PRO_5020248898" description="DUF5683 domain-containing protein" evidence="1">
    <location>
        <begin position="21"/>
        <end position="208"/>
    </location>
</feature>
<name>A0A4V3D136_9SPHI</name>
<dbReference type="EMBL" id="SNYC01000005">
    <property type="protein sequence ID" value="TDQ08834.1"/>
    <property type="molecule type" value="Genomic_DNA"/>
</dbReference>
<dbReference type="InterPro" id="IPR043738">
    <property type="entry name" value="DUF5683"/>
</dbReference>
<proteinExistence type="predicted"/>
<organism evidence="3 4">
    <name type="scientific">Pedobacter metabolipauper</name>
    <dbReference type="NCBI Taxonomy" id="425513"/>
    <lineage>
        <taxon>Bacteria</taxon>
        <taxon>Pseudomonadati</taxon>
        <taxon>Bacteroidota</taxon>
        <taxon>Sphingobacteriia</taxon>
        <taxon>Sphingobacteriales</taxon>
        <taxon>Sphingobacteriaceae</taxon>
        <taxon>Pedobacter</taxon>
    </lineage>
</organism>
<feature type="domain" description="DUF5683" evidence="2">
    <location>
        <begin position="52"/>
        <end position="208"/>
    </location>
</feature>
<sequence>MNKFLLVSGLLFFMALTVNAQEPVRTKRDSTTRKARVDTLKEPAYVNVGRIEGRKALFRSMIVPGLGQIQSGPNLYRLAKVAGIYTGATLLTLSYIDNNKMYHVYYDELKDRADNVDGKPSETSPYKSISDASLITARDTYRRNKEVVIFSYVGLYLLNILDAYVDARLKYWSVDEDLTFKVSPDLIQTNKMYGFNTIRPGVRITLQF</sequence>
<comment type="caution">
    <text evidence="3">The sequence shown here is derived from an EMBL/GenBank/DDBJ whole genome shotgun (WGS) entry which is preliminary data.</text>
</comment>
<keyword evidence="1" id="KW-0732">Signal</keyword>
<keyword evidence="4" id="KW-1185">Reference proteome</keyword>
<dbReference type="OrthoDB" id="9813910at2"/>
<gene>
    <name evidence="3" type="ORF">ATK78_3353</name>
</gene>
<dbReference type="RefSeq" id="WP_133577176.1">
    <property type="nucleotide sequence ID" value="NZ_SNYC01000005.1"/>
</dbReference>
<reference evidence="3 4" key="1">
    <citation type="submission" date="2019-03" db="EMBL/GenBank/DDBJ databases">
        <title>Genomic Encyclopedia of Archaeal and Bacterial Type Strains, Phase II (KMG-II): from individual species to whole genera.</title>
        <authorList>
            <person name="Goeker M."/>
        </authorList>
    </citation>
    <scope>NUCLEOTIDE SEQUENCE [LARGE SCALE GENOMIC DNA]</scope>
    <source>
        <strain evidence="3 4">DSM 19035</strain>
    </source>
</reference>